<gene>
    <name evidence="2" type="ORF">NCTC12965_01897</name>
</gene>
<protein>
    <submittedName>
        <fullName evidence="2">DNA-binding transcriptional regulator DsdC</fullName>
    </submittedName>
</protein>
<feature type="region of interest" description="Disordered" evidence="1">
    <location>
        <begin position="41"/>
        <end position="61"/>
    </location>
</feature>
<feature type="compositionally biased region" description="Polar residues" evidence="1">
    <location>
        <begin position="51"/>
        <end position="61"/>
    </location>
</feature>
<name>A0A4U9TWZ0_SERFO</name>
<dbReference type="AlphaFoldDB" id="A0A4U9TWZ0"/>
<feature type="compositionally biased region" description="Basic and acidic residues" evidence="1">
    <location>
        <begin position="41"/>
        <end position="50"/>
    </location>
</feature>
<organism evidence="2">
    <name type="scientific">Serratia fonticola</name>
    <dbReference type="NCBI Taxonomy" id="47917"/>
    <lineage>
        <taxon>Bacteria</taxon>
        <taxon>Pseudomonadati</taxon>
        <taxon>Pseudomonadota</taxon>
        <taxon>Gammaproteobacteria</taxon>
        <taxon>Enterobacterales</taxon>
        <taxon>Yersiniaceae</taxon>
        <taxon>Serratia</taxon>
    </lineage>
</organism>
<accession>A0A4U9TWZ0</accession>
<reference evidence="2" key="1">
    <citation type="submission" date="2019-05" db="EMBL/GenBank/DDBJ databases">
        <authorList>
            <consortium name="Pathogen Informatics"/>
        </authorList>
    </citation>
    <scope>NUCLEOTIDE SEQUENCE [LARGE SCALE GENOMIC DNA]</scope>
    <source>
        <strain evidence="2">NCTC12965</strain>
    </source>
</reference>
<keyword evidence="2" id="KW-0238">DNA-binding</keyword>
<sequence length="61" mass="7026">MYDEKHQLARNRHLNGYQLAKLHTFEIAARQGSFVLAAEEFGDHSQRRQPSDQQPGSRVGF</sequence>
<dbReference type="GO" id="GO:0003677">
    <property type="term" value="F:DNA binding"/>
    <property type="evidence" value="ECO:0007669"/>
    <property type="project" value="UniProtKB-KW"/>
</dbReference>
<evidence type="ECO:0000256" key="1">
    <source>
        <dbReference type="SAM" id="MobiDB-lite"/>
    </source>
</evidence>
<evidence type="ECO:0000313" key="2">
    <source>
        <dbReference type="EMBL" id="VTR24017.1"/>
    </source>
</evidence>
<proteinExistence type="predicted"/>
<dbReference type="EMBL" id="CABEEZ010000034">
    <property type="protein sequence ID" value="VTR24017.1"/>
    <property type="molecule type" value="Genomic_DNA"/>
</dbReference>